<comment type="caution">
    <text evidence="2">The sequence shown here is derived from an EMBL/GenBank/DDBJ whole genome shotgun (WGS) entry which is preliminary data.</text>
</comment>
<proteinExistence type="predicted"/>
<sequence length="241" mass="27395">MLDDDEFDADLQNRVDAALRAGVRASGIPWQPFTDVQKREANAYGAAMAAVAAIHICGILDANGDYDDLSAYDTCDTRNPDTGKLVPQGDQIPQMLASERFRQYLEDCEETGERLLDTRRAPGYVETDPLTANRLYVLTTRSNHAVALEIPYDWPGYLRQELGKVTKCNVHLLHRCYDHQVTEAVKTLVYKRGEYVYAWKICDECLDALSWVSFTHPDYAGPLHKWVDNRKGEPREDPWLV</sequence>
<gene>
    <name evidence="2" type="ORF">Mkiyose1413_10670</name>
    <name evidence="1" type="ORF">SRL2020028_08920</name>
</gene>
<keyword evidence="3" id="KW-1185">Reference proteome</keyword>
<dbReference type="GeneID" id="83629341"/>
<evidence type="ECO:0000313" key="3">
    <source>
        <dbReference type="Proteomes" id="UP001064782"/>
    </source>
</evidence>
<evidence type="ECO:0000313" key="1">
    <source>
        <dbReference type="EMBL" id="GLB81636.1"/>
    </source>
</evidence>
<dbReference type="RefSeq" id="WP_236981959.1">
    <property type="nucleotide sequence ID" value="NZ_BRXE01000005.1"/>
</dbReference>
<name>A0A9P3Q4W2_9MYCO</name>
<reference evidence="2" key="1">
    <citation type="submission" date="2022-08" db="EMBL/GenBank/DDBJ databases">
        <title>Mycobacterium kiyosense sp. nov., scotochromogenic slow-glowing species isolated from respiratory specimens.</title>
        <authorList>
            <person name="Fukano H."/>
            <person name="Kazumi Y."/>
            <person name="Sakagami N."/>
            <person name="Ato M."/>
            <person name="Mitarai S."/>
            <person name="Hoshino Y."/>
        </authorList>
    </citation>
    <scope>NUCLEOTIDE SEQUENCE</scope>
    <source>
        <strain evidence="2">1413</strain>
        <strain evidence="1">SRL2020-028</strain>
    </source>
</reference>
<dbReference type="Proteomes" id="UP001064782">
    <property type="component" value="Unassembled WGS sequence"/>
</dbReference>
<evidence type="ECO:0000313" key="2">
    <source>
        <dbReference type="EMBL" id="GLD29184.1"/>
    </source>
</evidence>
<protein>
    <submittedName>
        <fullName evidence="2">Uncharacterized protein</fullName>
    </submittedName>
</protein>
<dbReference type="EMBL" id="BRXE01000005">
    <property type="protein sequence ID" value="GLB81636.1"/>
    <property type="molecule type" value="Genomic_DNA"/>
</dbReference>
<dbReference type="EMBL" id="BRZI01000004">
    <property type="protein sequence ID" value="GLD29184.1"/>
    <property type="molecule type" value="Genomic_DNA"/>
</dbReference>
<organism evidence="2 3">
    <name type="scientific">Mycobacterium kiyosense</name>
    <dbReference type="NCBI Taxonomy" id="2871094"/>
    <lineage>
        <taxon>Bacteria</taxon>
        <taxon>Bacillati</taxon>
        <taxon>Actinomycetota</taxon>
        <taxon>Actinomycetes</taxon>
        <taxon>Mycobacteriales</taxon>
        <taxon>Mycobacteriaceae</taxon>
        <taxon>Mycobacterium</taxon>
    </lineage>
</organism>
<dbReference type="AlphaFoldDB" id="A0A9P3Q4W2"/>
<dbReference type="Proteomes" id="UP001165663">
    <property type="component" value="Unassembled WGS sequence"/>
</dbReference>
<accession>A0A9P3Q4W2</accession>